<evidence type="ECO:0000313" key="2">
    <source>
        <dbReference type="EMBL" id="BFP49661.1"/>
    </source>
</evidence>
<dbReference type="EMBL" id="AP035881">
    <property type="protein sequence ID" value="BFP49661.1"/>
    <property type="molecule type" value="Genomic_DNA"/>
</dbReference>
<evidence type="ECO:0000256" key="1">
    <source>
        <dbReference type="SAM" id="SignalP"/>
    </source>
</evidence>
<accession>A0AB33K725</accession>
<protein>
    <recommendedName>
        <fullName evidence="3">Secreted protein</fullName>
    </recommendedName>
</protein>
<feature type="signal peptide" evidence="1">
    <location>
        <begin position="1"/>
        <end position="27"/>
    </location>
</feature>
<dbReference type="AlphaFoldDB" id="A0AB33K725"/>
<organism evidence="2">
    <name type="scientific">Kitasatospora sp. CMC57</name>
    <dbReference type="NCBI Taxonomy" id="3231513"/>
    <lineage>
        <taxon>Bacteria</taxon>
        <taxon>Bacillati</taxon>
        <taxon>Actinomycetota</taxon>
        <taxon>Actinomycetes</taxon>
        <taxon>Kitasatosporales</taxon>
        <taxon>Streptomycetaceae</taxon>
        <taxon>Kitasatospora</taxon>
    </lineage>
</organism>
<reference evidence="2" key="1">
    <citation type="submission" date="2024-07" db="EMBL/GenBank/DDBJ databases">
        <title>Complete genome sequences of cellulolytic bacteria, Kitasatospora sp. CMC57 and Streptomyces sp. CMC78, isolated from Japanese agricultural soil.</title>
        <authorList>
            <person name="Hashimoto T."/>
            <person name="Ito M."/>
            <person name="Iwamoto M."/>
            <person name="Fukahori D."/>
            <person name="Shoda T."/>
            <person name="Sakoda M."/>
            <person name="Morohoshi T."/>
            <person name="Mitsuboshi M."/>
            <person name="Nishizawa T."/>
        </authorList>
    </citation>
    <scope>NUCLEOTIDE SEQUENCE</scope>
    <source>
        <strain evidence="2">CMC57</strain>
    </source>
</reference>
<sequence length="132" mass="14045">MLSNRKAVLTGALALAGTLLVAMPAQAETKPASAPKGDGAKSICKRLPKTEQRVSDSLTRLKGDATVKGSVARMEQRVANARTAGHTEIQTLLNDRLTFRKSLLPTLETRQNDLKAVATWCAAQGHSQAPAK</sequence>
<proteinExistence type="predicted"/>
<keyword evidence="1" id="KW-0732">Signal</keyword>
<feature type="chain" id="PRO_5044331444" description="Secreted protein" evidence="1">
    <location>
        <begin position="28"/>
        <end position="132"/>
    </location>
</feature>
<gene>
    <name evidence="2" type="ORF">KCMC57_60290</name>
</gene>
<evidence type="ECO:0008006" key="3">
    <source>
        <dbReference type="Google" id="ProtNLM"/>
    </source>
</evidence>
<dbReference type="RefSeq" id="WP_407991738.1">
    <property type="nucleotide sequence ID" value="NZ_AP035881.2"/>
</dbReference>
<name>A0AB33K725_9ACTN</name>